<dbReference type="EMBL" id="FNCI01000003">
    <property type="protein sequence ID" value="SDF95113.1"/>
    <property type="molecule type" value="Genomic_DNA"/>
</dbReference>
<dbReference type="Pfam" id="PF11749">
    <property type="entry name" value="DUF3305"/>
    <property type="match status" value="1"/>
</dbReference>
<dbReference type="AlphaFoldDB" id="A0A1G7Q9E3"/>
<evidence type="ECO:0000313" key="2">
    <source>
        <dbReference type="EMBL" id="SDF95113.1"/>
    </source>
</evidence>
<keyword evidence="3" id="KW-1185">Reference proteome</keyword>
<dbReference type="Proteomes" id="UP000198641">
    <property type="component" value="Unassembled WGS sequence"/>
</dbReference>
<proteinExistence type="predicted"/>
<dbReference type="RefSeq" id="WP_092523900.1">
    <property type="nucleotide sequence ID" value="NZ_FNCI01000003.1"/>
</dbReference>
<dbReference type="InterPro" id="IPR021736">
    <property type="entry name" value="DUF3305"/>
</dbReference>
<dbReference type="OrthoDB" id="5586738at2"/>
<evidence type="ECO:0000256" key="1">
    <source>
        <dbReference type="SAM" id="MobiDB-lite"/>
    </source>
</evidence>
<gene>
    <name evidence="2" type="ORF">SAMN05216571_103156</name>
</gene>
<dbReference type="STRING" id="284577.SAMN05216571_103156"/>
<organism evidence="2 3">
    <name type="scientific">Onishia taeanensis</name>
    <dbReference type="NCBI Taxonomy" id="284577"/>
    <lineage>
        <taxon>Bacteria</taxon>
        <taxon>Pseudomonadati</taxon>
        <taxon>Pseudomonadota</taxon>
        <taxon>Gammaproteobacteria</taxon>
        <taxon>Oceanospirillales</taxon>
        <taxon>Halomonadaceae</taxon>
        <taxon>Onishia</taxon>
    </lineage>
</organism>
<evidence type="ECO:0008006" key="4">
    <source>
        <dbReference type="Google" id="ProtNLM"/>
    </source>
</evidence>
<feature type="region of interest" description="Disordered" evidence="1">
    <location>
        <begin position="132"/>
        <end position="153"/>
    </location>
</feature>
<reference evidence="2 3" key="1">
    <citation type="submission" date="2016-10" db="EMBL/GenBank/DDBJ databases">
        <authorList>
            <person name="de Groot N.N."/>
        </authorList>
    </citation>
    <scope>NUCLEOTIDE SEQUENCE [LARGE SCALE GENOMIC DNA]</scope>
    <source>
        <strain evidence="2 3">BH539</strain>
    </source>
</reference>
<evidence type="ECO:0000313" key="3">
    <source>
        <dbReference type="Proteomes" id="UP000198641"/>
    </source>
</evidence>
<name>A0A1G7Q9E3_9GAMM</name>
<accession>A0A1G7Q9E3</accession>
<sequence length="153" mass="17032">MNSSETTDSTSRKYLSRKYLSFSLVPEQKRIKGFTATQWHIHDLAPGDIGPQVLALQLYMTERAAYRFNLNSPSPRLFIRAGFSGQAPDPTALTASQEVAAGWMDGEQQVLEVAMPTAIQLWLEAYLAHHGEAPDEGRKKKRKGAGRAQENQT</sequence>
<protein>
    <recommendedName>
        <fullName evidence="4">DUF3305 domain-containing protein</fullName>
    </recommendedName>
</protein>